<protein>
    <recommendedName>
        <fullName evidence="3">DUF4145 domain-containing protein</fullName>
    </recommendedName>
</protein>
<evidence type="ECO:0000313" key="1">
    <source>
        <dbReference type="EMBL" id="TZF81994.1"/>
    </source>
</evidence>
<dbReference type="AlphaFoldDB" id="A0A5D8YNX9"/>
<evidence type="ECO:0000313" key="2">
    <source>
        <dbReference type="Proteomes" id="UP000323164"/>
    </source>
</evidence>
<name>A0A5D8YNX9_9GAMM</name>
<dbReference type="Proteomes" id="UP000323164">
    <property type="component" value="Unassembled WGS sequence"/>
</dbReference>
<comment type="caution">
    <text evidence="1">The sequence shown here is derived from an EMBL/GenBank/DDBJ whole genome shotgun (WGS) entry which is preliminary data.</text>
</comment>
<organism evidence="1 2">
    <name type="scientific">Cognatilysobacter lacus</name>
    <dbReference type="NCBI Taxonomy" id="1643323"/>
    <lineage>
        <taxon>Bacteria</taxon>
        <taxon>Pseudomonadati</taxon>
        <taxon>Pseudomonadota</taxon>
        <taxon>Gammaproteobacteria</taxon>
        <taxon>Lysobacterales</taxon>
        <taxon>Lysobacteraceae</taxon>
        <taxon>Cognatilysobacter</taxon>
    </lineage>
</organism>
<accession>A0A5D8YNX9</accession>
<proteinExistence type="predicted"/>
<gene>
    <name evidence="1" type="ORF">FW784_13445</name>
</gene>
<keyword evidence="2" id="KW-1185">Reference proteome</keyword>
<dbReference type="OrthoDB" id="6974240at2"/>
<sequence>MDTSIDRDFGRIQEHFPDGADMTLQVLKGHLLVEELIREIFGLLLTFPDALRGERGTRFECHQVICLVQAISPHSASEPWIWDAAKRLNGIRNDLAHNLEPRAVDEKIKSLIQFVSSAESVKPTLAKNPPPEGLEFKAVILCMCGGLTALKDLIRKDRGSAP</sequence>
<dbReference type="EMBL" id="VTRV01000225">
    <property type="protein sequence ID" value="TZF81994.1"/>
    <property type="molecule type" value="Genomic_DNA"/>
</dbReference>
<evidence type="ECO:0008006" key="3">
    <source>
        <dbReference type="Google" id="ProtNLM"/>
    </source>
</evidence>
<reference evidence="1 2" key="1">
    <citation type="submission" date="2019-08" db="EMBL/GenBank/DDBJ databases">
        <title>Draft genome sequence of Lysobacter sp. UKS-15.</title>
        <authorList>
            <person name="Im W.-T."/>
        </authorList>
    </citation>
    <scope>NUCLEOTIDE SEQUENCE [LARGE SCALE GENOMIC DNA]</scope>
    <source>
        <strain evidence="1 2">UKS-15</strain>
    </source>
</reference>